<name>A0A250KZ97_9GAMM</name>
<dbReference type="Proteomes" id="UP000266313">
    <property type="component" value="Chromosome"/>
</dbReference>
<sequence>MTKWASIIDPAQNNVRPELVEGHSAWGFDKLGPNGINRVFKGRINSSVATDQHRRRKSLGHR</sequence>
<evidence type="ECO:0000313" key="2">
    <source>
        <dbReference type="Proteomes" id="UP000266313"/>
    </source>
</evidence>
<dbReference type="KEGG" id="mmai:sS8_3166"/>
<evidence type="ECO:0000313" key="1">
    <source>
        <dbReference type="EMBL" id="BBA35109.1"/>
    </source>
</evidence>
<organism evidence="1 2">
    <name type="scientific">Methylocaldum marinum</name>
    <dbReference type="NCBI Taxonomy" id="1432792"/>
    <lineage>
        <taxon>Bacteria</taxon>
        <taxon>Pseudomonadati</taxon>
        <taxon>Pseudomonadota</taxon>
        <taxon>Gammaproteobacteria</taxon>
        <taxon>Methylococcales</taxon>
        <taxon>Methylococcaceae</taxon>
        <taxon>Methylocaldum</taxon>
    </lineage>
</organism>
<dbReference type="AlphaFoldDB" id="A0A250KZ97"/>
<gene>
    <name evidence="1" type="ORF">sS8_3166</name>
</gene>
<accession>A0A250KZ97</accession>
<protein>
    <submittedName>
        <fullName evidence="1">Uncharacterized protein</fullName>
    </submittedName>
</protein>
<dbReference type="EMBL" id="AP017928">
    <property type="protein sequence ID" value="BBA35109.1"/>
    <property type="molecule type" value="Genomic_DNA"/>
</dbReference>
<reference evidence="1 2" key="1">
    <citation type="submission" date="2016-12" db="EMBL/GenBank/DDBJ databases">
        <title>Genome sequencing of Methylocaldum marinum.</title>
        <authorList>
            <person name="Takeuchi M."/>
            <person name="Kamagata Y."/>
            <person name="Hiraoka S."/>
            <person name="Oshima K."/>
            <person name="Hattori M."/>
            <person name="Iwasaki W."/>
        </authorList>
    </citation>
    <scope>NUCLEOTIDE SEQUENCE [LARGE SCALE GENOMIC DNA]</scope>
    <source>
        <strain evidence="1 2">S8</strain>
    </source>
</reference>
<keyword evidence="2" id="KW-1185">Reference proteome</keyword>
<proteinExistence type="predicted"/>